<evidence type="ECO:0000259" key="1">
    <source>
        <dbReference type="Pfam" id="PF05732"/>
    </source>
</evidence>
<dbReference type="EMBL" id="DXBN01000273">
    <property type="protein sequence ID" value="HIZ54575.1"/>
    <property type="molecule type" value="Genomic_DNA"/>
</dbReference>
<evidence type="ECO:0000313" key="2">
    <source>
        <dbReference type="EMBL" id="HIZ54575.1"/>
    </source>
</evidence>
<evidence type="ECO:0000313" key="3">
    <source>
        <dbReference type="Proteomes" id="UP000824063"/>
    </source>
</evidence>
<comment type="caution">
    <text evidence="2">The sequence shown here is derived from an EMBL/GenBank/DDBJ whole genome shotgun (WGS) entry which is preliminary data.</text>
</comment>
<dbReference type="Proteomes" id="UP000824063">
    <property type="component" value="Unassembled WGS sequence"/>
</dbReference>
<proteinExistence type="predicted"/>
<protein>
    <submittedName>
        <fullName evidence="2">Replication/maintenance protein RepL</fullName>
    </submittedName>
</protein>
<dbReference type="GO" id="GO:0006260">
    <property type="term" value="P:DNA replication"/>
    <property type="evidence" value="ECO:0007669"/>
    <property type="project" value="InterPro"/>
</dbReference>
<sequence length="190" mass="22135">MVAMKNENNEVTMDKDDLMKIIEMTGLPASSLERLIDLRKAEENEEEQRKRESDNPPFVQFYKGTGIKAIQWLIKKNPFASQLFMFFIENMNNKNLVVASQQLLMEEFEKGRTTVYRAVKFLEEHNFINVAKIGSANAYILNPEIAFQDGHHKKKFVSFEGTILLSKEENKILFEKHNYENVKVLKGKNK</sequence>
<reference evidence="2" key="2">
    <citation type="submission" date="2021-04" db="EMBL/GenBank/DDBJ databases">
        <authorList>
            <person name="Gilroy R."/>
        </authorList>
    </citation>
    <scope>NUCLEOTIDE SEQUENCE</scope>
    <source>
        <strain evidence="2">CHK172-16539</strain>
    </source>
</reference>
<reference evidence="2" key="1">
    <citation type="journal article" date="2021" name="PeerJ">
        <title>Extensive microbial diversity within the chicken gut microbiome revealed by metagenomics and culture.</title>
        <authorList>
            <person name="Gilroy R."/>
            <person name="Ravi A."/>
            <person name="Getino M."/>
            <person name="Pursley I."/>
            <person name="Horton D.L."/>
            <person name="Alikhan N.F."/>
            <person name="Baker D."/>
            <person name="Gharbi K."/>
            <person name="Hall N."/>
            <person name="Watson M."/>
            <person name="Adriaenssens E.M."/>
            <person name="Foster-Nyarko E."/>
            <person name="Jarju S."/>
            <person name="Secka A."/>
            <person name="Antonio M."/>
            <person name="Oren A."/>
            <person name="Chaudhuri R.R."/>
            <person name="La Ragione R."/>
            <person name="Hildebrand F."/>
            <person name="Pallen M.J."/>
        </authorList>
    </citation>
    <scope>NUCLEOTIDE SEQUENCE</scope>
    <source>
        <strain evidence="2">CHK172-16539</strain>
    </source>
</reference>
<feature type="domain" description="Plasmid replication protein RepL" evidence="1">
    <location>
        <begin position="31"/>
        <end position="160"/>
    </location>
</feature>
<accession>A0A9D2F8S6</accession>
<gene>
    <name evidence="2" type="ORF">IAA20_11605</name>
</gene>
<organism evidence="2 3">
    <name type="scientific">Candidatus Enterococcus avicola</name>
    <dbReference type="NCBI Taxonomy" id="2838561"/>
    <lineage>
        <taxon>Bacteria</taxon>
        <taxon>Bacillati</taxon>
        <taxon>Bacillota</taxon>
        <taxon>Bacilli</taxon>
        <taxon>Lactobacillales</taxon>
        <taxon>Enterococcaceae</taxon>
        <taxon>Enterococcus</taxon>
    </lineage>
</organism>
<dbReference type="AlphaFoldDB" id="A0A9D2F8S6"/>
<name>A0A9D2F8S6_9ENTE</name>
<dbReference type="InterPro" id="IPR008813">
    <property type="entry name" value="Plasmid_replication_RepL"/>
</dbReference>
<dbReference type="GO" id="GO:0006276">
    <property type="term" value="P:plasmid maintenance"/>
    <property type="evidence" value="ECO:0007669"/>
    <property type="project" value="InterPro"/>
</dbReference>
<dbReference type="Pfam" id="PF05732">
    <property type="entry name" value="RepL"/>
    <property type="match status" value="1"/>
</dbReference>